<comment type="function">
    <text evidence="6">Involved in transvection phenomena (= synapsis-dependent gene expression), where the synaptic pairing of chromosomes carrying genes with which zeste interacts influences the expression of these genes. Zeste binds to DNA and stimulates transcription from a nearby promoter.</text>
</comment>
<evidence type="ECO:0000259" key="7">
    <source>
        <dbReference type="Pfam" id="PF13873"/>
    </source>
</evidence>
<proteinExistence type="evidence at transcript level"/>
<evidence type="ECO:0000313" key="8">
    <source>
        <dbReference type="EMBL" id="JAI15080.1"/>
    </source>
</evidence>
<protein>
    <recommendedName>
        <fullName evidence="2">Regulatory protein zeste</fullName>
    </recommendedName>
</protein>
<evidence type="ECO:0000256" key="4">
    <source>
        <dbReference type="ARBA" id="ARBA00023125"/>
    </source>
</evidence>
<dbReference type="EMBL" id="GDAI01002523">
    <property type="protein sequence ID" value="JAI15080.1"/>
    <property type="molecule type" value="mRNA"/>
</dbReference>
<dbReference type="GO" id="GO:0003677">
    <property type="term" value="F:DNA binding"/>
    <property type="evidence" value="ECO:0007669"/>
    <property type="project" value="UniProtKB-KW"/>
</dbReference>
<evidence type="ECO:0000256" key="2">
    <source>
        <dbReference type="ARBA" id="ARBA00016807"/>
    </source>
</evidence>
<reference evidence="8" key="1">
    <citation type="journal article" date="2015" name="Insect Biochem. Mol. Biol.">
        <title>An insight into the sialome of the horse fly, Tabanus bromius.</title>
        <authorList>
            <person name="Ribeiro J.M."/>
            <person name="Kazimirova M."/>
            <person name="Takac P."/>
            <person name="Andersen J.F."/>
            <person name="Francischetti I.M."/>
        </authorList>
    </citation>
    <scope>NUCLEOTIDE SEQUENCE</scope>
</reference>
<accession>A0A0K8TMC8</accession>
<dbReference type="InterPro" id="IPR028002">
    <property type="entry name" value="Myb_DNA-bind_5"/>
</dbReference>
<dbReference type="AlphaFoldDB" id="A0A0K8TMC8"/>
<evidence type="ECO:0000256" key="1">
    <source>
        <dbReference type="ARBA" id="ARBA00011764"/>
    </source>
</evidence>
<evidence type="ECO:0000256" key="5">
    <source>
        <dbReference type="ARBA" id="ARBA00023163"/>
    </source>
</evidence>
<keyword evidence="4" id="KW-0238">DNA-binding</keyword>
<feature type="non-terminal residue" evidence="8">
    <location>
        <position position="1"/>
    </location>
</feature>
<feature type="domain" description="Myb/SANT-like DNA-binding" evidence="7">
    <location>
        <begin position="12"/>
        <end position="76"/>
    </location>
</feature>
<organism evidence="8">
    <name type="scientific">Tabanus bromius</name>
    <name type="common">Band-eyed brown horse fly</name>
    <dbReference type="NCBI Taxonomy" id="304241"/>
    <lineage>
        <taxon>Eukaryota</taxon>
        <taxon>Metazoa</taxon>
        <taxon>Ecdysozoa</taxon>
        <taxon>Arthropoda</taxon>
        <taxon>Hexapoda</taxon>
        <taxon>Insecta</taxon>
        <taxon>Pterygota</taxon>
        <taxon>Neoptera</taxon>
        <taxon>Endopterygota</taxon>
        <taxon>Diptera</taxon>
        <taxon>Brachycera</taxon>
        <taxon>Tabanomorpha</taxon>
        <taxon>Tabanoidea</taxon>
        <taxon>Tabanidae</taxon>
        <taxon>Tabanus</taxon>
    </lineage>
</organism>
<evidence type="ECO:0000256" key="6">
    <source>
        <dbReference type="ARBA" id="ARBA00025466"/>
    </source>
</evidence>
<keyword evidence="3" id="KW-0805">Transcription regulation</keyword>
<sequence>VKVTNTDQFKKMVELMEENQEMAQGLMAYPGTKEEWRENWERIARVLNLLGPPTRKAGEWQKVWLDLKIKVKKKLAVNEHSGIDENSFRVYLLKGIEKRVANILNLNKLNSPTSKTAKSPKSYPDKNFINDGLPVIDCAAEPAIKIEKMSPEYEYETFSEYATRMPDSPKDQTEQEPSTECDVFIPDSPSLLSDSSLLRENVDDTAEDRTNLMTEQVEYLKKIEKHMDDCATSLRTLVRIKKEKYKLYKQDLLDQRKYRRLKLKVQLNTLALKRKKLAVIEIP</sequence>
<comment type="subunit">
    <text evidence="1">Self-associates forming complexes of several hundred monomers.</text>
</comment>
<keyword evidence="5" id="KW-0804">Transcription</keyword>
<name>A0A0K8TMC8_TABBR</name>
<dbReference type="Pfam" id="PF13873">
    <property type="entry name" value="Myb_DNA-bind_5"/>
    <property type="match status" value="1"/>
</dbReference>
<evidence type="ECO:0000256" key="3">
    <source>
        <dbReference type="ARBA" id="ARBA00023015"/>
    </source>
</evidence>